<proteinExistence type="predicted"/>
<feature type="compositionally biased region" description="Pro residues" evidence="1">
    <location>
        <begin position="1"/>
        <end position="29"/>
    </location>
</feature>
<evidence type="ECO:0000259" key="2">
    <source>
        <dbReference type="SMART" id="SM00530"/>
    </source>
</evidence>
<dbReference type="InterPro" id="IPR001387">
    <property type="entry name" value="Cro/C1-type_HTH"/>
</dbReference>
<dbReference type="SUPFAM" id="SSF47413">
    <property type="entry name" value="lambda repressor-like DNA-binding domains"/>
    <property type="match status" value="1"/>
</dbReference>
<evidence type="ECO:0000313" key="3">
    <source>
        <dbReference type="EMBL" id="PPJ35848.1"/>
    </source>
</evidence>
<feature type="domain" description="HTH cro/C1-type" evidence="2">
    <location>
        <begin position="128"/>
        <end position="183"/>
    </location>
</feature>
<comment type="caution">
    <text evidence="3">The sequence shown here is derived from an EMBL/GenBank/DDBJ whole genome shotgun (WGS) entry which is preliminary data.</text>
</comment>
<dbReference type="GO" id="GO:0003677">
    <property type="term" value="F:DNA binding"/>
    <property type="evidence" value="ECO:0007669"/>
    <property type="project" value="InterPro"/>
</dbReference>
<accession>A0A2S6AKU8</accession>
<dbReference type="InterPro" id="IPR041413">
    <property type="entry name" value="MLTR_LBD"/>
</dbReference>
<dbReference type="Proteomes" id="UP000239874">
    <property type="component" value="Unassembled WGS sequence"/>
</dbReference>
<gene>
    <name evidence="3" type="ORF">C5E45_23890</name>
</gene>
<dbReference type="Gene3D" id="1.10.260.40">
    <property type="entry name" value="lambda repressor-like DNA-binding domains"/>
    <property type="match status" value="1"/>
</dbReference>
<sequence>MITHPTRPPAMPAYSPSPRPCTPHRPMTPEPQTSRPHARSRSTPSLAEPAAPRGGRSPSWLSDDRVRHPAHTLRTCGAAYDLARRCGCRACGWARSRHEEDAVTETSEQATAAAKIRPGLMVPSLGQYLRAEREARGLSRERVTAVAPMSAAHLTAIEKEIRVPGRQILQLLADRYDLDDAARSHLEALHAPALDFVPQQLREQVAATPALAERLADLDTVGLIAAYLDPAWNVLAANDTFRRAFPGLAEAPVGAQWFFGPVARQVLVDWDHETALFVRFLKADLARYRAAPATWRLLRQLEREDDFYRLWSTDTAVAVGRDAGDLMRMRELATGTMFSVGIQTGRLDTSISIRHFLGIRK</sequence>
<dbReference type="SMART" id="SM00530">
    <property type="entry name" value="HTH_XRE"/>
    <property type="match status" value="1"/>
</dbReference>
<dbReference type="Pfam" id="PF17765">
    <property type="entry name" value="MLTR_LBD"/>
    <property type="match status" value="1"/>
</dbReference>
<feature type="region of interest" description="Disordered" evidence="1">
    <location>
        <begin position="1"/>
        <end position="64"/>
    </location>
</feature>
<dbReference type="AlphaFoldDB" id="A0A2S6AKU8"/>
<feature type="compositionally biased region" description="Polar residues" evidence="1">
    <location>
        <begin position="30"/>
        <end position="45"/>
    </location>
</feature>
<dbReference type="InterPro" id="IPR010982">
    <property type="entry name" value="Lambda_DNA-bd_dom_sf"/>
</dbReference>
<dbReference type="EMBL" id="PSZC01000018">
    <property type="protein sequence ID" value="PPJ35848.1"/>
    <property type="molecule type" value="Genomic_DNA"/>
</dbReference>
<dbReference type="CDD" id="cd00093">
    <property type="entry name" value="HTH_XRE"/>
    <property type="match status" value="1"/>
</dbReference>
<evidence type="ECO:0000313" key="4">
    <source>
        <dbReference type="Proteomes" id="UP000239874"/>
    </source>
</evidence>
<protein>
    <recommendedName>
        <fullName evidence="2">HTH cro/C1-type domain-containing protein</fullName>
    </recommendedName>
</protein>
<dbReference type="Gene3D" id="3.30.450.180">
    <property type="match status" value="1"/>
</dbReference>
<dbReference type="PANTHER" id="PTHR35010:SF2">
    <property type="entry name" value="BLL4672 PROTEIN"/>
    <property type="match status" value="1"/>
</dbReference>
<organism evidence="3 4">
    <name type="scientific">Nocardia nova</name>
    <dbReference type="NCBI Taxonomy" id="37330"/>
    <lineage>
        <taxon>Bacteria</taxon>
        <taxon>Bacillati</taxon>
        <taxon>Actinomycetota</taxon>
        <taxon>Actinomycetes</taxon>
        <taxon>Mycobacteriales</taxon>
        <taxon>Nocardiaceae</taxon>
        <taxon>Nocardia</taxon>
    </lineage>
</organism>
<name>A0A2S6AKU8_9NOCA</name>
<dbReference type="Pfam" id="PF13560">
    <property type="entry name" value="HTH_31"/>
    <property type="match status" value="1"/>
</dbReference>
<reference evidence="3 4" key="1">
    <citation type="submission" date="2018-02" db="EMBL/GenBank/DDBJ databases">
        <title>8 Nocardia nova and 1 Nocardia cyriacigeorgica strain used for evolution to TMP-SMX.</title>
        <authorList>
            <person name="Mehta H."/>
            <person name="Weng J."/>
            <person name="Shamoo Y."/>
        </authorList>
    </citation>
    <scope>NUCLEOTIDE SEQUENCE [LARGE SCALE GENOMIC DNA]</scope>
    <source>
        <strain evidence="3 4">MDA3139</strain>
    </source>
</reference>
<dbReference type="PANTHER" id="PTHR35010">
    <property type="entry name" value="BLL4672 PROTEIN-RELATED"/>
    <property type="match status" value="1"/>
</dbReference>
<evidence type="ECO:0000256" key="1">
    <source>
        <dbReference type="SAM" id="MobiDB-lite"/>
    </source>
</evidence>